<dbReference type="EMBL" id="VNHU01000007">
    <property type="protein sequence ID" value="TYP72162.1"/>
    <property type="molecule type" value="Genomic_DNA"/>
</dbReference>
<dbReference type="GO" id="GO:0003700">
    <property type="term" value="F:DNA-binding transcription factor activity"/>
    <property type="evidence" value="ECO:0007669"/>
    <property type="project" value="InterPro"/>
</dbReference>
<dbReference type="InterPro" id="IPR043135">
    <property type="entry name" value="Fur_C"/>
</dbReference>
<dbReference type="InterPro" id="IPR002481">
    <property type="entry name" value="FUR"/>
</dbReference>
<evidence type="ECO:0000256" key="1">
    <source>
        <dbReference type="ARBA" id="ARBA00007957"/>
    </source>
</evidence>
<evidence type="ECO:0000256" key="5">
    <source>
        <dbReference type="ARBA" id="ARBA00023125"/>
    </source>
</evidence>
<evidence type="ECO:0000313" key="8">
    <source>
        <dbReference type="EMBL" id="TYP72162.1"/>
    </source>
</evidence>
<comment type="caution">
    <text evidence="8">The sequence shown here is derived from an EMBL/GenBank/DDBJ whole genome shotgun (WGS) entry which is preliminary data.</text>
</comment>
<dbReference type="InterPro" id="IPR036390">
    <property type="entry name" value="WH_DNA-bd_sf"/>
</dbReference>
<keyword evidence="4" id="KW-0805">Transcription regulation</keyword>
<feature type="binding site" evidence="7">
    <location>
        <position position="104"/>
    </location>
    <ligand>
        <name>Zn(2+)</name>
        <dbReference type="ChEBI" id="CHEBI:29105"/>
    </ligand>
</feature>
<dbReference type="GO" id="GO:0008270">
    <property type="term" value="F:zinc ion binding"/>
    <property type="evidence" value="ECO:0007669"/>
    <property type="project" value="TreeGrafter"/>
</dbReference>
<dbReference type="Proteomes" id="UP000324376">
    <property type="component" value="Unassembled WGS sequence"/>
</dbReference>
<sequence>MQPIVTNTMRSIDKKLQDKKIRPTAMRLLVYRFLNRKNVAVSLSDIEQAFDRSDRTTLYRTLKTFEDKGIVHPIDDGSGVVKYAMCEEHCKCEVGQDLHMHFYCSACRKTVCLTDHKIPKINLPEGFTANNVNLVIKGTCDTCTSIP</sequence>
<dbReference type="PANTHER" id="PTHR33202:SF22">
    <property type="entry name" value="HYDROGEN PEROXIDE SENSITIVE REPRESSOR"/>
    <property type="match status" value="1"/>
</dbReference>
<keyword evidence="2" id="KW-0678">Repressor</keyword>
<organism evidence="8 9">
    <name type="scientific">Aquimarina intermedia</name>
    <dbReference type="NCBI Taxonomy" id="350814"/>
    <lineage>
        <taxon>Bacteria</taxon>
        <taxon>Pseudomonadati</taxon>
        <taxon>Bacteroidota</taxon>
        <taxon>Flavobacteriia</taxon>
        <taxon>Flavobacteriales</taxon>
        <taxon>Flavobacteriaceae</taxon>
        <taxon>Aquimarina</taxon>
    </lineage>
</organism>
<name>A0A5S5C122_9FLAO</name>
<reference evidence="8 9" key="1">
    <citation type="submission" date="2019-07" db="EMBL/GenBank/DDBJ databases">
        <title>Genomic Encyclopedia of Archaeal and Bacterial Type Strains, Phase II (KMG-II): from individual species to whole genera.</title>
        <authorList>
            <person name="Goeker M."/>
        </authorList>
    </citation>
    <scope>NUCLEOTIDE SEQUENCE [LARGE SCALE GENOMIC DNA]</scope>
    <source>
        <strain evidence="8 9">DSM 17527</strain>
    </source>
</reference>
<accession>A0A5S5C122</accession>
<keyword evidence="3 7" id="KW-0862">Zinc</keyword>
<feature type="binding site" evidence="7">
    <location>
        <position position="140"/>
    </location>
    <ligand>
        <name>Zn(2+)</name>
        <dbReference type="ChEBI" id="CHEBI:29105"/>
    </ligand>
</feature>
<proteinExistence type="inferred from homology"/>
<evidence type="ECO:0000256" key="7">
    <source>
        <dbReference type="PIRSR" id="PIRSR602481-1"/>
    </source>
</evidence>
<dbReference type="GO" id="GO:0000976">
    <property type="term" value="F:transcription cis-regulatory region binding"/>
    <property type="evidence" value="ECO:0007669"/>
    <property type="project" value="TreeGrafter"/>
</dbReference>
<evidence type="ECO:0000313" key="9">
    <source>
        <dbReference type="Proteomes" id="UP000324376"/>
    </source>
</evidence>
<keyword evidence="7" id="KW-0479">Metal-binding</keyword>
<evidence type="ECO:0000256" key="4">
    <source>
        <dbReference type="ARBA" id="ARBA00023015"/>
    </source>
</evidence>
<feature type="binding site" evidence="7">
    <location>
        <position position="143"/>
    </location>
    <ligand>
        <name>Zn(2+)</name>
        <dbReference type="ChEBI" id="CHEBI:29105"/>
    </ligand>
</feature>
<dbReference type="Gene3D" id="1.10.10.10">
    <property type="entry name" value="Winged helix-like DNA-binding domain superfamily/Winged helix DNA-binding domain"/>
    <property type="match status" value="1"/>
</dbReference>
<dbReference type="GO" id="GO:1900376">
    <property type="term" value="P:regulation of secondary metabolite biosynthetic process"/>
    <property type="evidence" value="ECO:0007669"/>
    <property type="project" value="TreeGrafter"/>
</dbReference>
<dbReference type="SUPFAM" id="SSF46785">
    <property type="entry name" value="Winged helix' DNA-binding domain"/>
    <property type="match status" value="1"/>
</dbReference>
<feature type="binding site" evidence="7">
    <location>
        <position position="107"/>
    </location>
    <ligand>
        <name>Zn(2+)</name>
        <dbReference type="ChEBI" id="CHEBI:29105"/>
    </ligand>
</feature>
<dbReference type="InterPro" id="IPR036388">
    <property type="entry name" value="WH-like_DNA-bd_sf"/>
</dbReference>
<gene>
    <name evidence="8" type="ORF">BD809_10746</name>
</gene>
<comment type="similarity">
    <text evidence="1">Belongs to the Fur family.</text>
</comment>
<comment type="cofactor">
    <cofactor evidence="7">
        <name>Zn(2+)</name>
        <dbReference type="ChEBI" id="CHEBI:29105"/>
    </cofactor>
    <text evidence="7">Binds 1 zinc ion per subunit.</text>
</comment>
<dbReference type="Gene3D" id="3.30.1490.190">
    <property type="match status" value="1"/>
</dbReference>
<evidence type="ECO:0000256" key="6">
    <source>
        <dbReference type="ARBA" id="ARBA00023163"/>
    </source>
</evidence>
<keyword evidence="6" id="KW-0804">Transcription</keyword>
<protein>
    <submittedName>
        <fullName evidence="8">Fur family ferric uptake transcriptional regulator</fullName>
    </submittedName>
</protein>
<keyword evidence="5" id="KW-0238">DNA-binding</keyword>
<dbReference type="Pfam" id="PF01475">
    <property type="entry name" value="FUR"/>
    <property type="match status" value="1"/>
</dbReference>
<dbReference type="PANTHER" id="PTHR33202">
    <property type="entry name" value="ZINC UPTAKE REGULATION PROTEIN"/>
    <property type="match status" value="1"/>
</dbReference>
<evidence type="ECO:0000256" key="3">
    <source>
        <dbReference type="ARBA" id="ARBA00022833"/>
    </source>
</evidence>
<keyword evidence="9" id="KW-1185">Reference proteome</keyword>
<dbReference type="GO" id="GO:0045892">
    <property type="term" value="P:negative regulation of DNA-templated transcription"/>
    <property type="evidence" value="ECO:0007669"/>
    <property type="project" value="TreeGrafter"/>
</dbReference>
<dbReference type="AlphaFoldDB" id="A0A5S5C122"/>
<evidence type="ECO:0000256" key="2">
    <source>
        <dbReference type="ARBA" id="ARBA00022491"/>
    </source>
</evidence>